<evidence type="ECO:0000313" key="9">
    <source>
        <dbReference type="Proteomes" id="UP001652625"/>
    </source>
</evidence>
<evidence type="ECO:0000256" key="4">
    <source>
        <dbReference type="ARBA" id="ARBA00022722"/>
    </source>
</evidence>
<evidence type="ECO:0000256" key="6">
    <source>
        <dbReference type="ARBA" id="ARBA00022801"/>
    </source>
</evidence>
<proteinExistence type="inferred from homology"/>
<dbReference type="InterPro" id="IPR045249">
    <property type="entry name" value="HARBI1-like"/>
</dbReference>
<evidence type="ECO:0000256" key="2">
    <source>
        <dbReference type="ARBA" id="ARBA00004123"/>
    </source>
</evidence>
<evidence type="ECO:0000256" key="1">
    <source>
        <dbReference type="ARBA" id="ARBA00001968"/>
    </source>
</evidence>
<sequence>MREKISEVVSKFGMIQVFGCIDGTQTSIVCPDNHSQDYFCCKQYYSLQVQAVCDYKGRFLDVEFMWPGSVNDAKVFSNSSINTNLRCSRLPGTFQTITKNKVKVPCYLIGDPAYPLLPHSMKEYSTCKKNEEVIFNSMLRTARNPIECTFGRLKARWKVLTKKMDLKLEKIPTVIYACFILHNFCERHNMF</sequence>
<keyword evidence="9" id="KW-1185">Reference proteome</keyword>
<comment type="cofactor">
    <cofactor evidence="1">
        <name>a divalent metal cation</name>
        <dbReference type="ChEBI" id="CHEBI:60240"/>
    </cofactor>
</comment>
<evidence type="ECO:0000313" key="10">
    <source>
        <dbReference type="RefSeq" id="XP_065665628.1"/>
    </source>
</evidence>
<accession>A0ABM4CUL3</accession>
<keyword evidence="7" id="KW-0539">Nucleus</keyword>
<dbReference type="Proteomes" id="UP001652625">
    <property type="component" value="Chromosome 11"/>
</dbReference>
<dbReference type="InterPro" id="IPR027806">
    <property type="entry name" value="HARBI1_dom"/>
</dbReference>
<comment type="subcellular location">
    <subcellularLocation>
        <location evidence="2">Nucleus</location>
    </subcellularLocation>
</comment>
<evidence type="ECO:0000256" key="3">
    <source>
        <dbReference type="ARBA" id="ARBA00006958"/>
    </source>
</evidence>
<organism evidence="9 10">
    <name type="scientific">Hydra vulgaris</name>
    <name type="common">Hydra</name>
    <name type="synonym">Hydra attenuata</name>
    <dbReference type="NCBI Taxonomy" id="6087"/>
    <lineage>
        <taxon>Eukaryota</taxon>
        <taxon>Metazoa</taxon>
        <taxon>Cnidaria</taxon>
        <taxon>Hydrozoa</taxon>
        <taxon>Hydroidolina</taxon>
        <taxon>Anthoathecata</taxon>
        <taxon>Aplanulata</taxon>
        <taxon>Hydridae</taxon>
        <taxon>Hydra</taxon>
    </lineage>
</organism>
<comment type="similarity">
    <text evidence="3">Belongs to the HARBI1 family.</text>
</comment>
<evidence type="ECO:0000256" key="7">
    <source>
        <dbReference type="ARBA" id="ARBA00023242"/>
    </source>
</evidence>
<protein>
    <submittedName>
        <fullName evidence="10">Uncharacterized protein LOC105847208 isoform X2</fullName>
    </submittedName>
</protein>
<dbReference type="GeneID" id="105847208"/>
<evidence type="ECO:0000259" key="8">
    <source>
        <dbReference type="Pfam" id="PF13359"/>
    </source>
</evidence>
<dbReference type="RefSeq" id="XP_065665628.1">
    <property type="nucleotide sequence ID" value="XM_065809556.1"/>
</dbReference>
<dbReference type="PANTHER" id="PTHR22930">
    <property type="match status" value="1"/>
</dbReference>
<dbReference type="Pfam" id="PF13359">
    <property type="entry name" value="DDE_Tnp_4"/>
    <property type="match status" value="1"/>
</dbReference>
<keyword evidence="6" id="KW-0378">Hydrolase</keyword>
<name>A0ABM4CUL3_HYDVU</name>
<keyword evidence="4" id="KW-0540">Nuclease</keyword>
<dbReference type="PANTHER" id="PTHR22930:SF85">
    <property type="entry name" value="GH03217P-RELATED"/>
    <property type="match status" value="1"/>
</dbReference>
<keyword evidence="5" id="KW-0479">Metal-binding</keyword>
<reference evidence="10" key="1">
    <citation type="submission" date="2025-08" db="UniProtKB">
        <authorList>
            <consortium name="RefSeq"/>
        </authorList>
    </citation>
    <scope>IDENTIFICATION</scope>
</reference>
<gene>
    <name evidence="10" type="primary">LOC105847208</name>
</gene>
<feature type="domain" description="DDE Tnp4" evidence="8">
    <location>
        <begin position="21"/>
        <end position="183"/>
    </location>
</feature>
<evidence type="ECO:0000256" key="5">
    <source>
        <dbReference type="ARBA" id="ARBA00022723"/>
    </source>
</evidence>